<dbReference type="InterPro" id="IPR023534">
    <property type="entry name" value="Rof/RNase_P-like"/>
</dbReference>
<dbReference type="Gene3D" id="2.30.30.400">
    <property type="entry name" value="Rof-like"/>
    <property type="match status" value="1"/>
</dbReference>
<dbReference type="Proteomes" id="UP001054820">
    <property type="component" value="Chromosome"/>
</dbReference>
<dbReference type="InterPro" id="IPR038626">
    <property type="entry name" value="Rof-like_sf"/>
</dbReference>
<keyword evidence="2" id="KW-1185">Reference proteome</keyword>
<evidence type="ECO:0008006" key="3">
    <source>
        <dbReference type="Google" id="ProtNLM"/>
    </source>
</evidence>
<dbReference type="RefSeq" id="WP_237262080.1">
    <property type="nucleotide sequence ID" value="NZ_AP024202.1"/>
</dbReference>
<gene>
    <name evidence="1" type="ORF">THMIRHAM_01640</name>
</gene>
<sequence length="70" mass="7979">MGISCSDYDLLEIASMRGEKLSLFFEDVDKNQQVIEGVVDTLYTKNGEEFVVLKNGDEYPLSQLRSIKKM</sequence>
<name>A0ABN6CV19_9GAMM</name>
<protein>
    <recommendedName>
        <fullName evidence="3">Rho-binding antiterminator</fullName>
    </recommendedName>
</protein>
<proteinExistence type="predicted"/>
<dbReference type="EMBL" id="AP024202">
    <property type="protein sequence ID" value="BCN92379.1"/>
    <property type="molecule type" value="Genomic_DNA"/>
</dbReference>
<dbReference type="InterPro" id="IPR009778">
    <property type="entry name" value="ROF"/>
</dbReference>
<evidence type="ECO:0000313" key="1">
    <source>
        <dbReference type="EMBL" id="BCN92379.1"/>
    </source>
</evidence>
<evidence type="ECO:0000313" key="2">
    <source>
        <dbReference type="Proteomes" id="UP001054820"/>
    </source>
</evidence>
<accession>A0ABN6CV19</accession>
<dbReference type="SUPFAM" id="SSF101744">
    <property type="entry name" value="Rof/RNase P subunit-like"/>
    <property type="match status" value="1"/>
</dbReference>
<dbReference type="Pfam" id="PF07073">
    <property type="entry name" value="ROF"/>
    <property type="match status" value="1"/>
</dbReference>
<reference evidence="1" key="1">
    <citation type="journal article" date="2022" name="Arch. Microbiol.">
        <title>Thiomicrorhabdus immobilis sp. nov., a mesophilic sulfur-oxidizing bacterium isolated from sediment of a brackish lake in northern Japan.</title>
        <authorList>
            <person name="Kojima H."/>
            <person name="Mochizuki J."/>
            <person name="Kanda M."/>
            <person name="Watanabe T."/>
            <person name="Fukui M."/>
        </authorList>
    </citation>
    <scope>NUCLEOTIDE SEQUENCE</scope>
    <source>
        <strain evidence="1">Am19</strain>
    </source>
</reference>
<organism evidence="1 2">
    <name type="scientific">Thiomicrorhabdus immobilis</name>
    <dbReference type="NCBI Taxonomy" id="2791037"/>
    <lineage>
        <taxon>Bacteria</taxon>
        <taxon>Pseudomonadati</taxon>
        <taxon>Pseudomonadota</taxon>
        <taxon>Gammaproteobacteria</taxon>
        <taxon>Thiotrichales</taxon>
        <taxon>Piscirickettsiaceae</taxon>
        <taxon>Thiomicrorhabdus</taxon>
    </lineage>
</organism>